<keyword evidence="3" id="KW-1185">Reference proteome</keyword>
<feature type="transmembrane region" description="Helical" evidence="1">
    <location>
        <begin position="18"/>
        <end position="39"/>
    </location>
</feature>
<dbReference type="AlphaFoldDB" id="A0A9P1INN5"/>
<dbReference type="Pfam" id="PF10318">
    <property type="entry name" value="7TM_GPCR_Srh"/>
    <property type="match status" value="1"/>
</dbReference>
<feature type="transmembrane region" description="Helical" evidence="1">
    <location>
        <begin position="97"/>
        <end position="124"/>
    </location>
</feature>
<dbReference type="PANTHER" id="PTHR45830:SF14">
    <property type="entry name" value="SERPENTINE RECEPTOR, CLASS T"/>
    <property type="match status" value="1"/>
</dbReference>
<comment type="caution">
    <text evidence="2">The sequence shown here is derived from an EMBL/GenBank/DDBJ whole genome shotgun (WGS) entry which is preliminary data.</text>
</comment>
<keyword evidence="1" id="KW-0472">Membrane</keyword>
<dbReference type="EMBL" id="CANHGI010000004">
    <property type="protein sequence ID" value="CAI5448204.1"/>
    <property type="molecule type" value="Genomic_DNA"/>
</dbReference>
<protein>
    <submittedName>
        <fullName evidence="2">Uncharacterized protein</fullName>
    </submittedName>
</protein>
<gene>
    <name evidence="2" type="ORF">CAMP_LOCUS10841</name>
</gene>
<dbReference type="InterPro" id="IPR019422">
    <property type="entry name" value="7TM_GPCR_serpentine_rcpt_Srh"/>
</dbReference>
<keyword evidence="1" id="KW-1133">Transmembrane helix</keyword>
<dbReference type="Proteomes" id="UP001152747">
    <property type="component" value="Unassembled WGS sequence"/>
</dbReference>
<keyword evidence="1" id="KW-0812">Transmembrane</keyword>
<accession>A0A9P1INN5</accession>
<sequence>MNNTFVILDDLSRNYTAIAAYITCFISAFINAFGIYLVLTESKQEMPLYKNCLVFSIIALYITKTFYGVCFCAYSLLPFPGIISYGILRNVLPTWVMGGIWGVLLTFYLQSALAILFVRLLIVVRHESWFHFKKSTIVFIVFTYQIILIYFMCFMAVKLDFTKEEMQNLIAAKYPKYMHITEIYGVLIVSYTSSQVLFLGSVVVVAVILISTHSFVRYAIYYEIKMQVNKMSNTKRKYHLKMAKDFALQVLCIATAIALYPMWTIVTNFLPNDVDTTVFTSIFHTIFVGASIPGTLFMMINNTSQYGRIKRILRIQKTMDLNVRERCNNNQGFPQRCWNAVGEKEDLKMEDNAK</sequence>
<name>A0A9P1INN5_9PELO</name>
<feature type="transmembrane region" description="Helical" evidence="1">
    <location>
        <begin position="51"/>
        <end position="77"/>
    </location>
</feature>
<evidence type="ECO:0000313" key="3">
    <source>
        <dbReference type="Proteomes" id="UP001152747"/>
    </source>
</evidence>
<proteinExistence type="predicted"/>
<feature type="transmembrane region" description="Helical" evidence="1">
    <location>
        <begin position="278"/>
        <end position="300"/>
    </location>
</feature>
<dbReference type="PANTHER" id="PTHR45830">
    <property type="entry name" value="SERPENTINE RECEPTOR, CLASS I"/>
    <property type="match status" value="1"/>
</dbReference>
<organism evidence="2 3">
    <name type="scientific">Caenorhabditis angaria</name>
    <dbReference type="NCBI Taxonomy" id="860376"/>
    <lineage>
        <taxon>Eukaryota</taxon>
        <taxon>Metazoa</taxon>
        <taxon>Ecdysozoa</taxon>
        <taxon>Nematoda</taxon>
        <taxon>Chromadorea</taxon>
        <taxon>Rhabditida</taxon>
        <taxon>Rhabditina</taxon>
        <taxon>Rhabditomorpha</taxon>
        <taxon>Rhabditoidea</taxon>
        <taxon>Rhabditidae</taxon>
        <taxon>Peloderinae</taxon>
        <taxon>Caenorhabditis</taxon>
    </lineage>
</organism>
<feature type="transmembrane region" description="Helical" evidence="1">
    <location>
        <begin position="246"/>
        <end position="266"/>
    </location>
</feature>
<reference evidence="2" key="1">
    <citation type="submission" date="2022-11" db="EMBL/GenBank/DDBJ databases">
        <authorList>
            <person name="Kikuchi T."/>
        </authorList>
    </citation>
    <scope>NUCLEOTIDE SEQUENCE</scope>
    <source>
        <strain evidence="2">PS1010</strain>
    </source>
</reference>
<feature type="transmembrane region" description="Helical" evidence="1">
    <location>
        <begin position="196"/>
        <end position="220"/>
    </location>
</feature>
<evidence type="ECO:0000313" key="2">
    <source>
        <dbReference type="EMBL" id="CAI5448204.1"/>
    </source>
</evidence>
<evidence type="ECO:0000256" key="1">
    <source>
        <dbReference type="SAM" id="Phobius"/>
    </source>
</evidence>
<feature type="transmembrane region" description="Helical" evidence="1">
    <location>
        <begin position="136"/>
        <end position="157"/>
    </location>
</feature>